<dbReference type="AlphaFoldDB" id="A0A545AV53"/>
<sequence length="334" mass="36270">MKRALAVGIDHYPTMTNLGGCVADAEAVAELLRRNDDGSRNFTVQVLLGTATNPGGVTRGLLRDELGRLFANSRDHDLLFYFAGHGGQTAWGADLMTQDGTHNSPGVSMNDLITLANGSAARSATIILDCCYSGDVGNVAALQPLSIAEQFRHGVAVLRENVVVMTASRPTEPVGEARGHGVFTRVLLAGLEGGATDHLGRITGLGLYEFVSAAFDAWAQRPLLKAHLTEPTVLREGRPWLDVELLRELPQHFPKAKARVRLSPDHEGEGRPFPPGLTGTAEQQQFDYFGRLRNANLLTTDEGRALYWVALEGGEVYLTPIGQYFWDLARRDAL</sequence>
<feature type="domain" description="Peptidase C14 caspase" evidence="1">
    <location>
        <begin position="2"/>
        <end position="229"/>
    </location>
</feature>
<dbReference type="Proteomes" id="UP000317982">
    <property type="component" value="Unassembled WGS sequence"/>
</dbReference>
<proteinExistence type="predicted"/>
<reference evidence="2 3" key="1">
    <citation type="submission" date="2019-07" db="EMBL/GenBank/DDBJ databases">
        <title>Cryptosporangium phraense sp. nov., isolated from plant litter.</title>
        <authorList>
            <person name="Suriyachadkun C."/>
        </authorList>
    </citation>
    <scope>NUCLEOTIDE SEQUENCE [LARGE SCALE GENOMIC DNA]</scope>
    <source>
        <strain evidence="2 3">A-T 5661</strain>
    </source>
</reference>
<dbReference type="GO" id="GO:0006508">
    <property type="term" value="P:proteolysis"/>
    <property type="evidence" value="ECO:0007669"/>
    <property type="project" value="InterPro"/>
</dbReference>
<dbReference type="Gene3D" id="3.40.50.1460">
    <property type="match status" value="1"/>
</dbReference>
<accession>A0A545AV53</accession>
<dbReference type="EMBL" id="VIRS01000005">
    <property type="protein sequence ID" value="TQS45210.1"/>
    <property type="molecule type" value="Genomic_DNA"/>
</dbReference>
<gene>
    <name evidence="2" type="ORF">FL583_08895</name>
</gene>
<organism evidence="2 3">
    <name type="scientific">Cryptosporangium phraense</name>
    <dbReference type="NCBI Taxonomy" id="2593070"/>
    <lineage>
        <taxon>Bacteria</taxon>
        <taxon>Bacillati</taxon>
        <taxon>Actinomycetota</taxon>
        <taxon>Actinomycetes</taxon>
        <taxon>Cryptosporangiales</taxon>
        <taxon>Cryptosporangiaceae</taxon>
        <taxon>Cryptosporangium</taxon>
    </lineage>
</organism>
<dbReference type="RefSeq" id="WP_142704074.1">
    <property type="nucleotide sequence ID" value="NZ_VIRS01000005.1"/>
</dbReference>
<comment type="caution">
    <text evidence="2">The sequence shown here is derived from an EMBL/GenBank/DDBJ whole genome shotgun (WGS) entry which is preliminary data.</text>
</comment>
<dbReference type="InterPro" id="IPR029030">
    <property type="entry name" value="Caspase-like_dom_sf"/>
</dbReference>
<evidence type="ECO:0000313" key="3">
    <source>
        <dbReference type="Proteomes" id="UP000317982"/>
    </source>
</evidence>
<dbReference type="InParanoid" id="A0A545AV53"/>
<dbReference type="GO" id="GO:0004197">
    <property type="term" value="F:cysteine-type endopeptidase activity"/>
    <property type="evidence" value="ECO:0007669"/>
    <property type="project" value="InterPro"/>
</dbReference>
<dbReference type="InterPro" id="IPR011600">
    <property type="entry name" value="Pept_C14_caspase"/>
</dbReference>
<protein>
    <recommendedName>
        <fullName evidence="1">Peptidase C14 caspase domain-containing protein</fullName>
    </recommendedName>
</protein>
<dbReference type="Pfam" id="PF00656">
    <property type="entry name" value="Peptidase_C14"/>
    <property type="match status" value="1"/>
</dbReference>
<dbReference type="OrthoDB" id="8447555at2"/>
<evidence type="ECO:0000313" key="2">
    <source>
        <dbReference type="EMBL" id="TQS45210.1"/>
    </source>
</evidence>
<evidence type="ECO:0000259" key="1">
    <source>
        <dbReference type="Pfam" id="PF00656"/>
    </source>
</evidence>
<name>A0A545AV53_9ACTN</name>
<keyword evidence="3" id="KW-1185">Reference proteome</keyword>
<dbReference type="SUPFAM" id="SSF52129">
    <property type="entry name" value="Caspase-like"/>
    <property type="match status" value="1"/>
</dbReference>